<organism evidence="4 5">
    <name type="scientific">Sphingobium fuliginis (strain ATCC 27551)</name>
    <dbReference type="NCBI Taxonomy" id="336203"/>
    <lineage>
        <taxon>Bacteria</taxon>
        <taxon>Pseudomonadati</taxon>
        <taxon>Pseudomonadota</taxon>
        <taxon>Alphaproteobacteria</taxon>
        <taxon>Sphingomonadales</taxon>
        <taxon>Sphingomonadaceae</taxon>
        <taxon>Sphingobium</taxon>
    </lineage>
</organism>
<name>A0A7M2GQV3_SPHSA</name>
<sequence>MSATDRHIKTIQKLFNDHRQHHDIHSLFSDCMEMAALSIANAVDLRSYDDREARYLDIAGRYDRRTIEMFPKVLAEVTLALEAEPCDILGEVFSGLEIHNKYRGQFFTPYPVCQLMAQVTGGDRASLEPLIAKKGFVTAVEPACGAGAMIIALSQAMREAGINYQQHLHVTAIDIDPRAVHMAFIQFSLLHIPACVVLGDSLAGTTRDRWFTPAHILGGWSRKLARRRESEPAAHFPVQSIPAESQPTCQGPPPALPPRRGEQLSLF</sequence>
<dbReference type="PRINTS" id="PR00507">
    <property type="entry name" value="N12N6MTFRASE"/>
</dbReference>
<feature type="domain" description="DNA methylase adenine-specific" evidence="3">
    <location>
        <begin position="99"/>
        <end position="193"/>
    </location>
</feature>
<dbReference type="EMBL" id="CP060037">
    <property type="protein sequence ID" value="QOT74537.1"/>
    <property type="molecule type" value="Genomic_DNA"/>
</dbReference>
<comment type="similarity">
    <text evidence="1">Belongs to the N(4)/N(6)-methyltransferase family.</text>
</comment>
<dbReference type="GO" id="GO:0032259">
    <property type="term" value="P:methylation"/>
    <property type="evidence" value="ECO:0007669"/>
    <property type="project" value="UniProtKB-KW"/>
</dbReference>
<evidence type="ECO:0000313" key="5">
    <source>
        <dbReference type="Proteomes" id="UP000593663"/>
    </source>
</evidence>
<proteinExistence type="inferred from homology"/>
<evidence type="ECO:0000256" key="1">
    <source>
        <dbReference type="ARBA" id="ARBA00006594"/>
    </source>
</evidence>
<dbReference type="Gene3D" id="3.40.50.150">
    <property type="entry name" value="Vaccinia Virus protein VP39"/>
    <property type="match status" value="1"/>
</dbReference>
<dbReference type="SUPFAM" id="SSF53335">
    <property type="entry name" value="S-adenosyl-L-methionine-dependent methyltransferases"/>
    <property type="match status" value="1"/>
</dbReference>
<keyword evidence="4" id="KW-0489">Methyltransferase</keyword>
<reference evidence="5" key="1">
    <citation type="submission" date="2020-08" db="EMBL/GenBank/DDBJ databases">
        <title>Complete genome sequence of Sphingobium barthaii strain KK22, a high-molecular-weight polycyclic aromatic hydrocarbon-degrading soil bacterium.</title>
        <authorList>
            <person name="Mori J.F."/>
            <person name="Kanaly R.A."/>
        </authorList>
    </citation>
    <scope>NUCLEOTIDE SEQUENCE [LARGE SCALE GENOMIC DNA]</scope>
    <source>
        <strain evidence="5">KK22</strain>
        <plasmid evidence="5">p1</plasmid>
    </source>
</reference>
<dbReference type="AlphaFoldDB" id="A0A7M2GQV3"/>
<dbReference type="KEGG" id="sbar:H5V43_21950"/>
<gene>
    <name evidence="4" type="ORF">H5V43_21950</name>
</gene>
<protein>
    <submittedName>
        <fullName evidence="4">SAM-dependent DNA methyltransferase</fullName>
    </submittedName>
</protein>
<evidence type="ECO:0000259" key="3">
    <source>
        <dbReference type="Pfam" id="PF02384"/>
    </source>
</evidence>
<dbReference type="GO" id="GO:0003677">
    <property type="term" value="F:DNA binding"/>
    <property type="evidence" value="ECO:0007669"/>
    <property type="project" value="InterPro"/>
</dbReference>
<dbReference type="Pfam" id="PF02384">
    <property type="entry name" value="N6_Mtase"/>
    <property type="match status" value="1"/>
</dbReference>
<dbReference type="RefSeq" id="WP_025549002.1">
    <property type="nucleotide sequence ID" value="NZ_CP060037.1"/>
</dbReference>
<keyword evidence="4" id="KW-0614">Plasmid</keyword>
<dbReference type="InterPro" id="IPR003356">
    <property type="entry name" value="DNA_methylase_A-5"/>
</dbReference>
<dbReference type="GO" id="GO:0008170">
    <property type="term" value="F:N-methyltransferase activity"/>
    <property type="evidence" value="ECO:0007669"/>
    <property type="project" value="InterPro"/>
</dbReference>
<dbReference type="Proteomes" id="UP000593663">
    <property type="component" value="Plasmid p1"/>
</dbReference>
<keyword evidence="4" id="KW-0808">Transferase</keyword>
<dbReference type="InterPro" id="IPR029063">
    <property type="entry name" value="SAM-dependent_MTases_sf"/>
</dbReference>
<accession>A0A7M2GQV3</accession>
<geneLocation type="plasmid" evidence="4 5">
    <name>p1</name>
</geneLocation>
<evidence type="ECO:0000313" key="4">
    <source>
        <dbReference type="EMBL" id="QOT74537.1"/>
    </source>
</evidence>
<evidence type="ECO:0000256" key="2">
    <source>
        <dbReference type="SAM" id="MobiDB-lite"/>
    </source>
</evidence>
<feature type="region of interest" description="Disordered" evidence="2">
    <location>
        <begin position="231"/>
        <end position="267"/>
    </location>
</feature>